<keyword evidence="1" id="KW-0413">Isomerase</keyword>
<dbReference type="AlphaFoldDB" id="A0A7I8JR93"/>
<reference evidence="3 4" key="1">
    <citation type="submission" date="2019-12" db="EMBL/GenBank/DDBJ databases">
        <authorList>
            <person name="Scholz U."/>
            <person name="Mascher M."/>
            <person name="Fiebig A."/>
        </authorList>
    </citation>
    <scope>NUCLEOTIDE SEQUENCE</scope>
</reference>
<evidence type="ECO:0000313" key="4">
    <source>
        <dbReference type="Proteomes" id="UP001189122"/>
    </source>
</evidence>
<organism evidence="3">
    <name type="scientific">Spirodela intermedia</name>
    <name type="common">Intermediate duckweed</name>
    <dbReference type="NCBI Taxonomy" id="51605"/>
    <lineage>
        <taxon>Eukaryota</taxon>
        <taxon>Viridiplantae</taxon>
        <taxon>Streptophyta</taxon>
        <taxon>Embryophyta</taxon>
        <taxon>Tracheophyta</taxon>
        <taxon>Spermatophyta</taxon>
        <taxon>Magnoliopsida</taxon>
        <taxon>Liliopsida</taxon>
        <taxon>Araceae</taxon>
        <taxon>Lemnoideae</taxon>
        <taxon>Spirodela</taxon>
    </lineage>
</organism>
<evidence type="ECO:0000256" key="2">
    <source>
        <dbReference type="SAM" id="MobiDB-lite"/>
    </source>
</evidence>
<feature type="region of interest" description="Disordered" evidence="2">
    <location>
        <begin position="128"/>
        <end position="161"/>
    </location>
</feature>
<evidence type="ECO:0000256" key="1">
    <source>
        <dbReference type="ARBA" id="ARBA00023235"/>
    </source>
</evidence>
<dbReference type="Proteomes" id="UP001189122">
    <property type="component" value="Unassembled WGS sequence"/>
</dbReference>
<dbReference type="SUPFAM" id="SSF53681">
    <property type="entry name" value="Aspartate/glutamate racemase"/>
    <property type="match status" value="2"/>
</dbReference>
<proteinExistence type="predicted"/>
<dbReference type="Pfam" id="PF01177">
    <property type="entry name" value="Asp_Glu_race"/>
    <property type="match status" value="1"/>
</dbReference>
<accession>A0A7I8JR93</accession>
<feature type="compositionally biased region" description="Low complexity" evidence="2">
    <location>
        <begin position="137"/>
        <end position="161"/>
    </location>
</feature>
<protein>
    <submittedName>
        <fullName evidence="3">Uncharacterized protein</fullName>
    </submittedName>
</protein>
<evidence type="ECO:0000313" key="3">
    <source>
        <dbReference type="EMBL" id="CAA2633602.1"/>
    </source>
</evidence>
<gene>
    <name evidence="3" type="ORF">SI7747_17019092</name>
</gene>
<keyword evidence="4" id="KW-1185">Reference proteome</keyword>
<dbReference type="EMBL" id="LR743604">
    <property type="protein sequence ID" value="CAA2633602.1"/>
    <property type="molecule type" value="Genomic_DNA"/>
</dbReference>
<name>A0A7I8JR93_SPIIN</name>
<dbReference type="InterPro" id="IPR001920">
    <property type="entry name" value="Asp/Glu_race"/>
</dbReference>
<sequence>MNRGNVFPILSFPSLRLLDVVNRGRARRQRLPGGATASAKSSPFFLQVGRNDGAPEFSNGDPASSPMSSGFIPPALSRADAVGVIGGVSAAATLNFLEKLAAGCGGEEGEGAPPFIVCRDPTPFRDFPSKKKGGWRSSSASSSSSSSSSPHGEGAESSSSSSFFQQDGARLVENLRCKRLFLESSGARCIVMPCQICHYWHREISDGCSVPFLHVGDCVAKQVMAAKLRPVEAGSNVRIGILASNATFAATLYQEKLQSLGLEVVLPDKATMEHTVLPAVEALRRKDMQGARTLLRIALQVLLVGAVNTIVLASDDLRGLLPRDDPLQKRCIDPVDALARSAADWVAQNSGESL</sequence>
<dbReference type="PANTHER" id="PTHR21198">
    <property type="entry name" value="GLUTAMATE RACEMASE"/>
    <property type="match status" value="1"/>
</dbReference>
<dbReference type="PANTHER" id="PTHR21198:SF7">
    <property type="entry name" value="ASPARTATE-GLUTAMATE RACEMASE FAMILY"/>
    <property type="match status" value="1"/>
</dbReference>
<dbReference type="Gene3D" id="3.40.50.1860">
    <property type="match status" value="2"/>
</dbReference>
<dbReference type="InterPro" id="IPR015942">
    <property type="entry name" value="Asp/Glu/hydantoin_racemase"/>
</dbReference>
<dbReference type="GO" id="GO:0047661">
    <property type="term" value="F:amino-acid racemase activity"/>
    <property type="evidence" value="ECO:0007669"/>
    <property type="project" value="InterPro"/>
</dbReference>
<dbReference type="EMBL" id="CACRZD030000017">
    <property type="protein sequence ID" value="CAA6672676.1"/>
    <property type="molecule type" value="Genomic_DNA"/>
</dbReference>